<dbReference type="Proteomes" id="UP000308652">
    <property type="component" value="Unassembled WGS sequence"/>
</dbReference>
<evidence type="ECO:0000313" key="2">
    <source>
        <dbReference type="Proteomes" id="UP000308652"/>
    </source>
</evidence>
<name>A0A5C3MFZ0_9AGAR</name>
<keyword evidence="2" id="KW-1185">Reference proteome</keyword>
<proteinExistence type="predicted"/>
<organism evidence="1 2">
    <name type="scientific">Crucibulum laeve</name>
    <dbReference type="NCBI Taxonomy" id="68775"/>
    <lineage>
        <taxon>Eukaryota</taxon>
        <taxon>Fungi</taxon>
        <taxon>Dikarya</taxon>
        <taxon>Basidiomycota</taxon>
        <taxon>Agaricomycotina</taxon>
        <taxon>Agaricomycetes</taxon>
        <taxon>Agaricomycetidae</taxon>
        <taxon>Agaricales</taxon>
        <taxon>Agaricineae</taxon>
        <taxon>Nidulariaceae</taxon>
        <taxon>Crucibulum</taxon>
    </lineage>
</organism>
<sequence>MHVPVQLAAYTLLTSTLFIGQHSMKFVSLGIIRQQRYSEDISRCARPATTTLSRHADTTLDAYLSLRSGHSFRGARIMTCPISYASFDGISLLCISNNVRRPIGRCIRFEVGLEKEHVLLALSIITRIYPVHFHQSLWGSFYVGQTRSFCVNNFRTYLTSSSIMCPIFMRQDW</sequence>
<dbReference type="AlphaFoldDB" id="A0A5C3MFZ0"/>
<dbReference type="EMBL" id="ML213591">
    <property type="protein sequence ID" value="TFK43857.1"/>
    <property type="molecule type" value="Genomic_DNA"/>
</dbReference>
<protein>
    <submittedName>
        <fullName evidence="1">Uncharacterized protein</fullName>
    </submittedName>
</protein>
<evidence type="ECO:0000313" key="1">
    <source>
        <dbReference type="EMBL" id="TFK43857.1"/>
    </source>
</evidence>
<gene>
    <name evidence="1" type="ORF">BDQ12DRAFT_198450</name>
</gene>
<reference evidence="1 2" key="1">
    <citation type="journal article" date="2019" name="Nat. Ecol. Evol.">
        <title>Megaphylogeny resolves global patterns of mushroom evolution.</title>
        <authorList>
            <person name="Varga T."/>
            <person name="Krizsan K."/>
            <person name="Foldi C."/>
            <person name="Dima B."/>
            <person name="Sanchez-Garcia M."/>
            <person name="Sanchez-Ramirez S."/>
            <person name="Szollosi G.J."/>
            <person name="Szarkandi J.G."/>
            <person name="Papp V."/>
            <person name="Albert L."/>
            <person name="Andreopoulos W."/>
            <person name="Angelini C."/>
            <person name="Antonin V."/>
            <person name="Barry K.W."/>
            <person name="Bougher N.L."/>
            <person name="Buchanan P."/>
            <person name="Buyck B."/>
            <person name="Bense V."/>
            <person name="Catcheside P."/>
            <person name="Chovatia M."/>
            <person name="Cooper J."/>
            <person name="Damon W."/>
            <person name="Desjardin D."/>
            <person name="Finy P."/>
            <person name="Geml J."/>
            <person name="Haridas S."/>
            <person name="Hughes K."/>
            <person name="Justo A."/>
            <person name="Karasinski D."/>
            <person name="Kautmanova I."/>
            <person name="Kiss B."/>
            <person name="Kocsube S."/>
            <person name="Kotiranta H."/>
            <person name="LaButti K.M."/>
            <person name="Lechner B.E."/>
            <person name="Liimatainen K."/>
            <person name="Lipzen A."/>
            <person name="Lukacs Z."/>
            <person name="Mihaltcheva S."/>
            <person name="Morgado L.N."/>
            <person name="Niskanen T."/>
            <person name="Noordeloos M.E."/>
            <person name="Ohm R.A."/>
            <person name="Ortiz-Santana B."/>
            <person name="Ovrebo C."/>
            <person name="Racz N."/>
            <person name="Riley R."/>
            <person name="Savchenko A."/>
            <person name="Shiryaev A."/>
            <person name="Soop K."/>
            <person name="Spirin V."/>
            <person name="Szebenyi C."/>
            <person name="Tomsovsky M."/>
            <person name="Tulloss R.E."/>
            <person name="Uehling J."/>
            <person name="Grigoriev I.V."/>
            <person name="Vagvolgyi C."/>
            <person name="Papp T."/>
            <person name="Martin F.M."/>
            <person name="Miettinen O."/>
            <person name="Hibbett D.S."/>
            <person name="Nagy L.G."/>
        </authorList>
    </citation>
    <scope>NUCLEOTIDE SEQUENCE [LARGE SCALE GENOMIC DNA]</scope>
    <source>
        <strain evidence="1 2">CBS 166.37</strain>
    </source>
</reference>
<accession>A0A5C3MFZ0</accession>